<dbReference type="SUPFAM" id="SSF64268">
    <property type="entry name" value="PX domain"/>
    <property type="match status" value="1"/>
</dbReference>
<dbReference type="PANTHER" id="PTHR23176">
    <property type="entry name" value="RHO/RAC/CDC GTPASE-ACTIVATING PROTEIN"/>
    <property type="match status" value="1"/>
</dbReference>
<evidence type="ECO:0000313" key="6">
    <source>
        <dbReference type="EMBL" id="KAJ1734816.1"/>
    </source>
</evidence>
<feature type="compositionally biased region" description="Low complexity" evidence="2">
    <location>
        <begin position="401"/>
        <end position="411"/>
    </location>
</feature>
<sequence length="1577" mass="170753">MALPGGHAIPGDGPEFDSDVDIILIIQERDAYKKETEKLRGIVDRQRFIIKSLQDQLVRVQSASAANTPSLMNSELSPELPAQQQQQQPQQHQRSSEPEALPNDAASSRNALGLSSLDVDSLPAAAQAERKVSQGALLGALPARAPNAAVDGHPAAQASGRPWAKSTRLSEIYADYSARHNSVAPMFKASAAPWTTGTGESTQHQHQQQHSEPLAGGSSFVESLKTSAQRTEWLAEWSAPTGQSDASDLSSDGRISSLALESSREQSVSIDVGDRQGLRANALGLQGPVPTVPSVAANQSASPASPASEAISEDLVLRPVSLIASHSIAEPSRHDDAPPSADLTDERSPWRASRVDDYEYQALDMATLDDFGGETRPAEPDVQATQAPLWQRQEQQLEQLEQQLEQQQQQQEWHRPSNDALASDHNAGVGVRWAMDAETPSLLAAATSPIDQRVSRSRADSSQQSDSGSVAQSSAGTSSARARSDSRSGHEMASRADSSSFDAGAMTVPQGPVSMYSTASTAKNTIPPGPPLTSLQNIGVQIKDSRVKIDERGKEVNVYMIDVVWRKEITGLSLQEILVESPQSEVVLWTVEKRYSDFLNLNGQLRHVIHRERLLDRLERLPDKDIFRPNAPNKSDKRKLWFEKYLRKALSLGLSDKRPLLEFLSSDRTMEPEKKMPILLGHKEGFLVKKGKNFGGWKRRYYVCKSNRPILEYSETPGGAIIGAINLSGAVVKTGKVRADDPVSLRARSGSKEADMFRHAFLIEEQPKREGRDTISHPLWADSDRECDEWVMALRYVIVRDSDGPERAMKEVAKLVKHAKSKQSKPLMIHQIQTSMTHEQGVRRSAEHARQREEQHNGAGAAEPRGTGKFGSPLSRQMWPHNAPPAAATAGAAAGAATEFEADADANAEQLYDTLRVNGHAAATGAAAGQQPSADAQSTRPSPAAIATTLSTSFAGYSDSLSDQAEHYSVHYVASEISTIESSIYSSYNGNSGSSRPNDMSSRSIDDRNSYASAPDSPRSPVRPAGAGPPRVAASDYWAPVAAQRPPPDLGQARSQFTKNSVGRIVHEEESAPDLPKVTPRVTDDILGIGRQEPGRSNSSGSGADRPARTREDKKRGRITFMWGKRKPTESEPPLPDLALSKSGGGGGQSAGGPAAASRLLRRGSTSNNTRSSQARGQPFKGPVFGGPLELAVDQTWVREHYHLPAVVYRCIEYLDAKMACLEEGIYRQSGSSVELNLLRKEFDTNRDYNLMKLSKPPDVHAVASLLKAYLRDLPENILTAQLHQEFARVVDLAERHDRVDELGRLVSDLPLANYTLLRALTAHLIRIVQKANTNRMTLRNIGIVFSPSLGIPVGIFSLLMVEFEYIFWVNDSGVPEPRILTHGAAAVAADSDEAYTPPPYLAGSRLSASVPSGIDKVHDGDPAPHMDHGASGADPASTTDAVAHASSVAGSTKAAGALAPWYAQLDAEAGGAAGLSQDLSRYPGMAPSHSWQHTAQQEAAQAQGRSNRNSIQYKVGAPRELISQEAGMLVPETITESDFDEDDFDDRISPGGDPMMRLNRYDSSSMLQDSGAARRN</sequence>
<keyword evidence="1" id="KW-0343">GTPase activation</keyword>
<dbReference type="SMART" id="SM00233">
    <property type="entry name" value="PH"/>
    <property type="match status" value="1"/>
</dbReference>
<accession>A0A9W7YFX7</accession>
<dbReference type="Gene3D" id="1.10.555.10">
    <property type="entry name" value="Rho GTPase activation protein"/>
    <property type="match status" value="1"/>
</dbReference>
<dbReference type="Pfam" id="PF00620">
    <property type="entry name" value="RhoGAP"/>
    <property type="match status" value="1"/>
</dbReference>
<dbReference type="Gene3D" id="2.30.29.30">
    <property type="entry name" value="Pleckstrin-homology domain (PH domain)/Phosphotyrosine-binding domain (PTB)"/>
    <property type="match status" value="1"/>
</dbReference>
<dbReference type="GO" id="GO:0005096">
    <property type="term" value="F:GTPase activator activity"/>
    <property type="evidence" value="ECO:0007669"/>
    <property type="project" value="UniProtKB-KW"/>
</dbReference>
<feature type="compositionally biased region" description="Basic and acidic residues" evidence="2">
    <location>
        <begin position="840"/>
        <end position="856"/>
    </location>
</feature>
<gene>
    <name evidence="6" type="primary">BEM3</name>
    <name evidence="6" type="ORF">LPJ61_000873</name>
</gene>
<feature type="compositionally biased region" description="Acidic residues" evidence="2">
    <location>
        <begin position="1536"/>
        <end position="1546"/>
    </location>
</feature>
<feature type="compositionally biased region" description="Polar residues" evidence="2">
    <location>
        <begin position="930"/>
        <end position="941"/>
    </location>
</feature>
<feature type="region of interest" description="Disordered" evidence="2">
    <location>
        <begin position="192"/>
        <end position="217"/>
    </location>
</feature>
<dbReference type="SUPFAM" id="SSF48350">
    <property type="entry name" value="GTPase activation domain, GAP"/>
    <property type="match status" value="1"/>
</dbReference>
<feature type="compositionally biased region" description="Low complexity" evidence="2">
    <location>
        <begin position="1152"/>
        <end position="1173"/>
    </location>
</feature>
<dbReference type="GO" id="GO:0005737">
    <property type="term" value="C:cytoplasm"/>
    <property type="evidence" value="ECO:0007669"/>
    <property type="project" value="TreeGrafter"/>
</dbReference>
<dbReference type="PROSITE" id="PS50195">
    <property type="entry name" value="PX"/>
    <property type="match status" value="1"/>
</dbReference>
<feature type="region of interest" description="Disordered" evidence="2">
    <location>
        <begin position="401"/>
        <end position="424"/>
    </location>
</feature>
<comment type="caution">
    <text evidence="6">The sequence shown here is derived from an EMBL/GenBank/DDBJ whole genome shotgun (WGS) entry which is preliminary data.</text>
</comment>
<feature type="compositionally biased region" description="Basic and acidic residues" evidence="2">
    <location>
        <begin position="1106"/>
        <end position="1115"/>
    </location>
</feature>
<feature type="region of interest" description="Disordered" evidence="2">
    <location>
        <begin position="445"/>
        <end position="506"/>
    </location>
</feature>
<keyword evidence="7" id="KW-1185">Reference proteome</keyword>
<evidence type="ECO:0000256" key="1">
    <source>
        <dbReference type="ARBA" id="ARBA00022468"/>
    </source>
</evidence>
<evidence type="ECO:0000256" key="2">
    <source>
        <dbReference type="SAM" id="MobiDB-lite"/>
    </source>
</evidence>
<protein>
    <submittedName>
        <fullName evidence="6">Rho GTPase activating protein</fullName>
    </submittedName>
</protein>
<feature type="compositionally biased region" description="Low complexity" evidence="2">
    <location>
        <begin position="884"/>
        <end position="894"/>
    </location>
</feature>
<evidence type="ECO:0000313" key="7">
    <source>
        <dbReference type="Proteomes" id="UP001143981"/>
    </source>
</evidence>
<dbReference type="SMART" id="SM00324">
    <property type="entry name" value="RhoGAP"/>
    <property type="match status" value="1"/>
</dbReference>
<feature type="compositionally biased region" description="Basic and acidic residues" evidence="2">
    <location>
        <begin position="1416"/>
        <end position="1429"/>
    </location>
</feature>
<dbReference type="GO" id="GO:0007165">
    <property type="term" value="P:signal transduction"/>
    <property type="evidence" value="ECO:0007669"/>
    <property type="project" value="InterPro"/>
</dbReference>
<dbReference type="Pfam" id="PF00169">
    <property type="entry name" value="PH"/>
    <property type="match status" value="1"/>
</dbReference>
<feature type="region of interest" description="Disordered" evidence="2">
    <location>
        <begin position="1534"/>
        <end position="1577"/>
    </location>
</feature>
<dbReference type="PROSITE" id="PS50238">
    <property type="entry name" value="RHOGAP"/>
    <property type="match status" value="1"/>
</dbReference>
<dbReference type="GO" id="GO:0035091">
    <property type="term" value="F:phosphatidylinositol binding"/>
    <property type="evidence" value="ECO:0007669"/>
    <property type="project" value="InterPro"/>
</dbReference>
<dbReference type="PROSITE" id="PS50003">
    <property type="entry name" value="PH_DOMAIN"/>
    <property type="match status" value="1"/>
</dbReference>
<dbReference type="CDD" id="cd06093">
    <property type="entry name" value="PX_domain"/>
    <property type="match status" value="1"/>
</dbReference>
<feature type="region of interest" description="Disordered" evidence="2">
    <location>
        <begin position="1412"/>
        <end position="1445"/>
    </location>
</feature>
<organism evidence="6 7">
    <name type="scientific">Coemansia biformis</name>
    <dbReference type="NCBI Taxonomy" id="1286918"/>
    <lineage>
        <taxon>Eukaryota</taxon>
        <taxon>Fungi</taxon>
        <taxon>Fungi incertae sedis</taxon>
        <taxon>Zoopagomycota</taxon>
        <taxon>Kickxellomycotina</taxon>
        <taxon>Kickxellomycetes</taxon>
        <taxon>Kickxellales</taxon>
        <taxon>Kickxellaceae</taxon>
        <taxon>Coemansia</taxon>
    </lineage>
</organism>
<feature type="compositionally biased region" description="Low complexity" evidence="2">
    <location>
        <begin position="1019"/>
        <end position="1033"/>
    </location>
</feature>
<dbReference type="SUPFAM" id="SSF50729">
    <property type="entry name" value="PH domain-like"/>
    <property type="match status" value="1"/>
</dbReference>
<dbReference type="Pfam" id="PF00787">
    <property type="entry name" value="PX"/>
    <property type="match status" value="1"/>
</dbReference>
<feature type="region of interest" description="Disordered" evidence="2">
    <location>
        <begin position="1088"/>
        <end position="1181"/>
    </location>
</feature>
<feature type="compositionally biased region" description="Low complexity" evidence="2">
    <location>
        <begin position="195"/>
        <end position="212"/>
    </location>
</feature>
<feature type="compositionally biased region" description="Basic and acidic residues" evidence="2">
    <location>
        <begin position="482"/>
        <end position="494"/>
    </location>
</feature>
<dbReference type="InterPro" id="IPR011993">
    <property type="entry name" value="PH-like_dom_sf"/>
</dbReference>
<dbReference type="InterPro" id="IPR050729">
    <property type="entry name" value="Rho-GAP"/>
</dbReference>
<feature type="region of interest" description="Disordered" evidence="2">
    <location>
        <begin position="836"/>
        <end position="894"/>
    </location>
</feature>
<evidence type="ECO:0000259" key="3">
    <source>
        <dbReference type="PROSITE" id="PS50003"/>
    </source>
</evidence>
<dbReference type="Proteomes" id="UP001143981">
    <property type="component" value="Unassembled WGS sequence"/>
</dbReference>
<dbReference type="OrthoDB" id="185175at2759"/>
<dbReference type="InterPro" id="IPR000198">
    <property type="entry name" value="RhoGAP_dom"/>
</dbReference>
<feature type="compositionally biased region" description="Low complexity" evidence="2">
    <location>
        <begin position="460"/>
        <end position="481"/>
    </location>
</feature>
<dbReference type="InterPro" id="IPR001683">
    <property type="entry name" value="PX_dom"/>
</dbReference>
<dbReference type="EMBL" id="JANBOI010000055">
    <property type="protein sequence ID" value="KAJ1734816.1"/>
    <property type="molecule type" value="Genomic_DNA"/>
</dbReference>
<feature type="domain" description="PH" evidence="3">
    <location>
        <begin position="680"/>
        <end position="799"/>
    </location>
</feature>
<dbReference type="InterPro" id="IPR036871">
    <property type="entry name" value="PX_dom_sf"/>
</dbReference>
<feature type="region of interest" description="Disordered" evidence="2">
    <location>
        <begin position="64"/>
        <end position="106"/>
    </location>
</feature>
<feature type="domain" description="PX" evidence="4">
    <location>
        <begin position="537"/>
        <end position="671"/>
    </location>
</feature>
<feature type="compositionally biased region" description="Low complexity" evidence="2">
    <location>
        <begin position="83"/>
        <end position="93"/>
    </location>
</feature>
<feature type="domain" description="Rho-GAP" evidence="5">
    <location>
        <begin position="1187"/>
        <end position="1382"/>
    </location>
</feature>
<feature type="region of interest" description="Disordered" evidence="2">
    <location>
        <begin position="923"/>
        <end position="944"/>
    </location>
</feature>
<dbReference type="InterPro" id="IPR001849">
    <property type="entry name" value="PH_domain"/>
</dbReference>
<feature type="compositionally biased region" description="Polar residues" evidence="2">
    <location>
        <begin position="64"/>
        <end position="76"/>
    </location>
</feature>
<proteinExistence type="predicted"/>
<dbReference type="PANTHER" id="PTHR23176:SF129">
    <property type="entry name" value="RHO GTPASE ACTIVATING PROTEIN AT 16F, ISOFORM E-RELATED"/>
    <property type="match status" value="1"/>
</dbReference>
<feature type="region of interest" description="Disordered" evidence="2">
    <location>
        <begin position="988"/>
        <end position="1033"/>
    </location>
</feature>
<reference evidence="6" key="1">
    <citation type="submission" date="2022-07" db="EMBL/GenBank/DDBJ databases">
        <title>Phylogenomic reconstructions and comparative analyses of Kickxellomycotina fungi.</title>
        <authorList>
            <person name="Reynolds N.K."/>
            <person name="Stajich J.E."/>
            <person name="Barry K."/>
            <person name="Grigoriev I.V."/>
            <person name="Crous P."/>
            <person name="Smith M.E."/>
        </authorList>
    </citation>
    <scope>NUCLEOTIDE SEQUENCE</scope>
    <source>
        <strain evidence="6">BCRC 34381</strain>
    </source>
</reference>
<dbReference type="InterPro" id="IPR008936">
    <property type="entry name" value="Rho_GTPase_activation_prot"/>
</dbReference>
<evidence type="ECO:0000259" key="5">
    <source>
        <dbReference type="PROSITE" id="PS50238"/>
    </source>
</evidence>
<feature type="region of interest" description="Disordered" evidence="2">
    <location>
        <begin position="327"/>
        <end position="352"/>
    </location>
</feature>
<dbReference type="Gene3D" id="3.30.1520.10">
    <property type="entry name" value="Phox-like domain"/>
    <property type="match status" value="1"/>
</dbReference>
<evidence type="ECO:0000259" key="4">
    <source>
        <dbReference type="PROSITE" id="PS50195"/>
    </source>
</evidence>
<name>A0A9W7YFX7_9FUNG</name>